<dbReference type="AlphaFoldDB" id="A0A512B6K8"/>
<dbReference type="InterPro" id="IPR019554">
    <property type="entry name" value="Soluble_ligand-bd"/>
</dbReference>
<dbReference type="InterPro" id="IPR049712">
    <property type="entry name" value="Poly_export"/>
</dbReference>
<keyword evidence="1" id="KW-0732">Signal</keyword>
<evidence type="ECO:0000313" key="5">
    <source>
        <dbReference type="EMBL" id="GEO07600.1"/>
    </source>
</evidence>
<keyword evidence="2" id="KW-0472">Membrane</keyword>
<name>A0A512B6K8_9BACT</name>
<dbReference type="PANTHER" id="PTHR33619:SF3">
    <property type="entry name" value="POLYSACCHARIDE EXPORT PROTEIN GFCE-RELATED"/>
    <property type="match status" value="1"/>
</dbReference>
<feature type="transmembrane region" description="Helical" evidence="2">
    <location>
        <begin position="210"/>
        <end position="231"/>
    </location>
</feature>
<dbReference type="InterPro" id="IPR003715">
    <property type="entry name" value="Poly_export_N"/>
</dbReference>
<organism evidence="5 6">
    <name type="scientific">Segetibacter aerophilus</name>
    <dbReference type="NCBI Taxonomy" id="670293"/>
    <lineage>
        <taxon>Bacteria</taxon>
        <taxon>Pseudomonadati</taxon>
        <taxon>Bacteroidota</taxon>
        <taxon>Chitinophagia</taxon>
        <taxon>Chitinophagales</taxon>
        <taxon>Chitinophagaceae</taxon>
        <taxon>Segetibacter</taxon>
    </lineage>
</organism>
<evidence type="ECO:0000259" key="4">
    <source>
        <dbReference type="Pfam" id="PF10531"/>
    </source>
</evidence>
<dbReference type="PANTHER" id="PTHR33619">
    <property type="entry name" value="POLYSACCHARIDE EXPORT PROTEIN GFCE-RELATED"/>
    <property type="match status" value="1"/>
</dbReference>
<gene>
    <name evidence="5" type="ORF">SAE01_00960</name>
</gene>
<accession>A0A512B6K8</accession>
<feature type="domain" description="Polysaccharide export protein N-terminal" evidence="3">
    <location>
        <begin position="22"/>
        <end position="109"/>
    </location>
</feature>
<reference evidence="5 6" key="1">
    <citation type="submission" date="2019-07" db="EMBL/GenBank/DDBJ databases">
        <title>Whole genome shotgun sequence of Segetibacter aerophilus NBRC 106135.</title>
        <authorList>
            <person name="Hosoyama A."/>
            <person name="Uohara A."/>
            <person name="Ohji S."/>
            <person name="Ichikawa N."/>
        </authorList>
    </citation>
    <scope>NUCLEOTIDE SEQUENCE [LARGE SCALE GENOMIC DNA]</scope>
    <source>
        <strain evidence="5 6">NBRC 106135</strain>
    </source>
</reference>
<evidence type="ECO:0000256" key="2">
    <source>
        <dbReference type="SAM" id="Phobius"/>
    </source>
</evidence>
<evidence type="ECO:0000256" key="1">
    <source>
        <dbReference type="ARBA" id="ARBA00022729"/>
    </source>
</evidence>
<evidence type="ECO:0000259" key="3">
    <source>
        <dbReference type="Pfam" id="PF02563"/>
    </source>
</evidence>
<keyword evidence="2" id="KW-0812">Transmembrane</keyword>
<dbReference type="EMBL" id="BJYT01000001">
    <property type="protein sequence ID" value="GEO07600.1"/>
    <property type="molecule type" value="Genomic_DNA"/>
</dbReference>
<dbReference type="Proteomes" id="UP000321513">
    <property type="component" value="Unassembled WGS sequence"/>
</dbReference>
<protein>
    <submittedName>
        <fullName evidence="5">Uncharacterized protein</fullName>
    </submittedName>
</protein>
<dbReference type="Pfam" id="PF10531">
    <property type="entry name" value="SLBB"/>
    <property type="match status" value="1"/>
</dbReference>
<dbReference type="GO" id="GO:0015159">
    <property type="term" value="F:polysaccharide transmembrane transporter activity"/>
    <property type="evidence" value="ECO:0007669"/>
    <property type="project" value="InterPro"/>
</dbReference>
<dbReference type="Gene3D" id="3.10.560.10">
    <property type="entry name" value="Outer membrane lipoprotein wza domain like"/>
    <property type="match status" value="1"/>
</dbReference>
<keyword evidence="2" id="KW-1133">Transmembrane helix</keyword>
<keyword evidence="6" id="KW-1185">Reference proteome</keyword>
<proteinExistence type="predicted"/>
<comment type="caution">
    <text evidence="5">The sequence shown here is derived from an EMBL/GenBank/DDBJ whole genome shotgun (WGS) entry which is preliminary data.</text>
</comment>
<dbReference type="Pfam" id="PF02563">
    <property type="entry name" value="Poly_export"/>
    <property type="match status" value="1"/>
</dbReference>
<evidence type="ECO:0000313" key="6">
    <source>
        <dbReference type="Proteomes" id="UP000321513"/>
    </source>
</evidence>
<sequence length="233" mass="25356">MVYFNEQGDTTLSKVVQSVEPSIQPGDRLSIVVSALNPISAAPYNLTSTTLAGTTAGLAAGYLVEADGTIQFPQLGKLQVAGMKRKQLVDFLSKMLTKYVNDPIVIIELLNFKITVLGEVNHQGTFNIPEGKVTVIDAIGLAGDLPFTARRDNITIIREKNGNREFGKINVLSKNAFSSPYYVLQQNDVVYVEPTKDKVAASDQSFIRNFSIATSVLSVFTTVVVLVINTIKK</sequence>
<feature type="domain" description="Soluble ligand binding" evidence="4">
    <location>
        <begin position="113"/>
        <end position="162"/>
    </location>
</feature>